<dbReference type="EMBL" id="JANYMP010000003">
    <property type="protein sequence ID" value="MCS7476722.1"/>
    <property type="molecule type" value="Genomic_DNA"/>
</dbReference>
<name>A0A9X2VIJ0_9PSEU</name>
<dbReference type="RefSeq" id="WP_259622238.1">
    <property type="nucleotide sequence ID" value="NZ_JANYMP010000003.1"/>
</dbReference>
<comment type="caution">
    <text evidence="1">The sequence shown here is derived from an EMBL/GenBank/DDBJ whole genome shotgun (WGS) entry which is preliminary data.</text>
</comment>
<evidence type="ECO:0000313" key="2">
    <source>
        <dbReference type="Proteomes" id="UP001141259"/>
    </source>
</evidence>
<protein>
    <recommendedName>
        <fullName evidence="3">YtkA-like domain-containing protein</fullName>
    </recommendedName>
</protein>
<sequence length="149" mass="15342">MRSPFIAGAWYDRRLVLALVGVVCVAVAGALALVLIKPAVGTTGALRANGTHHAVSLTVATARVGTTAIDMTFTGTDGLPSTPDEVEVDVVMARMGHVLSTVDLVPTGPPGSYRAAAVELPMSGQYEITVRTSDPGGDDRIVFPLLVSG</sequence>
<evidence type="ECO:0000313" key="1">
    <source>
        <dbReference type="EMBL" id="MCS7476722.1"/>
    </source>
</evidence>
<reference evidence="1" key="1">
    <citation type="submission" date="2022-08" db="EMBL/GenBank/DDBJ databases">
        <authorList>
            <person name="Tistechok S."/>
            <person name="Samborskyy M."/>
            <person name="Roman I."/>
        </authorList>
    </citation>
    <scope>NUCLEOTIDE SEQUENCE</scope>
    <source>
        <strain evidence="1">DSM 103496</strain>
    </source>
</reference>
<evidence type="ECO:0008006" key="3">
    <source>
        <dbReference type="Google" id="ProtNLM"/>
    </source>
</evidence>
<dbReference type="Proteomes" id="UP001141259">
    <property type="component" value="Unassembled WGS sequence"/>
</dbReference>
<keyword evidence="2" id="KW-1185">Reference proteome</keyword>
<dbReference type="AlphaFoldDB" id="A0A9X2VIJ0"/>
<accession>A0A9X2VIJ0</accession>
<organism evidence="1 2">
    <name type="scientific">Umezawaea endophytica</name>
    <dbReference type="NCBI Taxonomy" id="1654476"/>
    <lineage>
        <taxon>Bacteria</taxon>
        <taxon>Bacillati</taxon>
        <taxon>Actinomycetota</taxon>
        <taxon>Actinomycetes</taxon>
        <taxon>Pseudonocardiales</taxon>
        <taxon>Pseudonocardiaceae</taxon>
        <taxon>Umezawaea</taxon>
    </lineage>
</organism>
<gene>
    <name evidence="1" type="ORF">NZH93_07640</name>
</gene>
<proteinExistence type="predicted"/>